<accession>A0A8F5RB42</accession>
<name>A0A8F5RB42_9VIRU</name>
<organism evidence="1">
    <name type="scientific">Microvirus mar65</name>
    <dbReference type="NCBI Taxonomy" id="2851202"/>
    <lineage>
        <taxon>Viruses</taxon>
        <taxon>Monodnaviria</taxon>
        <taxon>Sangervirae</taxon>
        <taxon>Phixviricota</taxon>
        <taxon>Malgrandaviricetes</taxon>
        <taxon>Petitvirales</taxon>
        <taxon>Microviridae</taxon>
    </lineage>
</organism>
<reference evidence="1" key="1">
    <citation type="submission" date="2021-04" db="EMBL/GenBank/DDBJ databases">
        <title>Genomes of microviruses identified in yellow-bellied marmot fecal samples.</title>
        <authorList>
            <person name="Varsani A."/>
            <person name="Kraberger S."/>
            <person name="Chatterjee A."/>
            <person name="Richet C."/>
            <person name="Fontenele R.S."/>
            <person name="Schmidlin K."/>
            <person name="Blumstein D.T."/>
        </authorList>
    </citation>
    <scope>NUCLEOTIDE SEQUENCE</scope>
    <source>
        <strain evidence="1">Mar65</strain>
    </source>
</reference>
<protein>
    <submittedName>
        <fullName evidence="1">Uncharacterized protein</fullName>
    </submittedName>
</protein>
<proteinExistence type="predicted"/>
<evidence type="ECO:0000313" key="1">
    <source>
        <dbReference type="EMBL" id="QXN75325.1"/>
    </source>
</evidence>
<sequence>METVFESIEAKVKSMETKVTIPVADLEHIIYLASSVLSILECSDKLSDFSFSFAVCELESICEYCSLLKSFAK</sequence>
<dbReference type="EMBL" id="MZ089811">
    <property type="protein sequence ID" value="QXN75325.1"/>
    <property type="molecule type" value="Genomic_DNA"/>
</dbReference>